<dbReference type="Proteomes" id="UP000185781">
    <property type="component" value="Unassembled WGS sequence"/>
</dbReference>
<dbReference type="OrthoDB" id="6315383at2"/>
<organism evidence="1 2">
    <name type="scientific">Chryseobacterium gambrini</name>
    <dbReference type="NCBI Taxonomy" id="373672"/>
    <lineage>
        <taxon>Bacteria</taxon>
        <taxon>Pseudomonadati</taxon>
        <taxon>Bacteroidota</taxon>
        <taxon>Flavobacteriia</taxon>
        <taxon>Flavobacteriales</taxon>
        <taxon>Weeksellaceae</taxon>
        <taxon>Chryseobacterium group</taxon>
        <taxon>Chryseobacterium</taxon>
    </lineage>
</organism>
<evidence type="ECO:0000313" key="2">
    <source>
        <dbReference type="Proteomes" id="UP000185781"/>
    </source>
</evidence>
<accession>A0A1N7R061</accession>
<dbReference type="EMBL" id="FTOV01000029">
    <property type="protein sequence ID" value="SIT28475.1"/>
    <property type="molecule type" value="Genomic_DNA"/>
</dbReference>
<sequence length="670" mass="72279">MATPLNTLLSWFETGDFPTQAQFQASWSSFWHKDESIPMSQVSGLVGLFEQTASAQALSSHLNDSNAHAGYLAKLDASNLTAAHVNAWKNRLGVDEIPANTALVDTGQSQSVYNKEQINSLCMLLENYVNSDGKIISGMIEALGLTELITVTQTSLASFMADHANYTYEKNDIIAIPDGAGNYSLYIYKGGSKTSADNYIPTGLTNLTIAMVQGLQAALDGKMNKPTASGNYYARYFLGQVSWAAINPASGYLLFWNGNDFTGSRIYTDGTKFGIGTTAPAEMLHLSNGRIRSKAVVFDENTETLPYQITHSNRRYYGSDLTGAARMFMYRDYADYKALWEGFTDAQKNEIKTIANGGWTTNTMSVAIITPPIAAKQDTAQWFVMRGANLNLNPAGFAVYLVDAGGTEFQVPNSQVQLYTSGLDLSFWYNFKDLALGTYKVKLWNGAASYTTGASVTITLVSNVIPIDFSGMTWEKASTTPAQVNNTINASGTTVSHYPNSGNAPYTEFETVVCAAKSGTIISDNENFYLKASVTVGSGRLTSWGNIIGVGLSSNPLTLVNSSQAFSKIKQNNDSSSVKYGWADISSSVISGGFNVGQFQSIPYEVMIMRNQGIYTIIVSTGSVSATFVKSGSNGALSLLYYGFSAADIDGITPPTACTSSVSFIEGYKF</sequence>
<dbReference type="RefSeq" id="WP_076396830.1">
    <property type="nucleotide sequence ID" value="NZ_FTOV01000029.1"/>
</dbReference>
<gene>
    <name evidence="1" type="ORF">SAMN05421785_1298</name>
</gene>
<reference evidence="1 2" key="1">
    <citation type="submission" date="2017-01" db="EMBL/GenBank/DDBJ databases">
        <authorList>
            <person name="Mah S.A."/>
            <person name="Swanson W.J."/>
            <person name="Moy G.W."/>
            <person name="Vacquier V.D."/>
        </authorList>
    </citation>
    <scope>NUCLEOTIDE SEQUENCE [LARGE SCALE GENOMIC DNA]</scope>
    <source>
        <strain evidence="1 2">DSM 18014</strain>
    </source>
</reference>
<name>A0A1N7R061_9FLAO</name>
<proteinExistence type="predicted"/>
<evidence type="ECO:0000313" key="1">
    <source>
        <dbReference type="EMBL" id="SIT28475.1"/>
    </source>
</evidence>
<dbReference type="AlphaFoldDB" id="A0A1N7R061"/>
<dbReference type="STRING" id="373672.SAMN05421785_1298"/>
<protein>
    <submittedName>
        <fullName evidence="1">Uncharacterized protein</fullName>
    </submittedName>
</protein>